<evidence type="ECO:0000313" key="5">
    <source>
        <dbReference type="EMBL" id="MXN18120.1"/>
    </source>
</evidence>
<dbReference type="Pfam" id="PF00196">
    <property type="entry name" value="GerE"/>
    <property type="match status" value="1"/>
</dbReference>
<dbReference type="SMART" id="SM00421">
    <property type="entry name" value="HTH_LUXR"/>
    <property type="match status" value="1"/>
</dbReference>
<dbReference type="InterPro" id="IPR000792">
    <property type="entry name" value="Tscrpt_reg_LuxR_C"/>
</dbReference>
<dbReference type="InterPro" id="IPR016032">
    <property type="entry name" value="Sig_transdc_resp-reg_C-effctor"/>
</dbReference>
<keyword evidence="1" id="KW-0805">Transcription regulation</keyword>
<reference evidence="5 6" key="1">
    <citation type="submission" date="2019-12" db="EMBL/GenBank/DDBJ databases">
        <authorList>
            <person name="Li M."/>
        </authorList>
    </citation>
    <scope>NUCLEOTIDE SEQUENCE [LARGE SCALE GENOMIC DNA]</scope>
    <source>
        <strain evidence="5 6">GBMRC 2024</strain>
    </source>
</reference>
<dbReference type="PROSITE" id="PS50043">
    <property type="entry name" value="HTH_LUXR_2"/>
    <property type="match status" value="1"/>
</dbReference>
<keyword evidence="3" id="KW-0804">Transcription</keyword>
<dbReference type="Proteomes" id="UP000477911">
    <property type="component" value="Unassembled WGS sequence"/>
</dbReference>
<comment type="caution">
    <text evidence="5">The sequence shown here is derived from an EMBL/GenBank/DDBJ whole genome shotgun (WGS) entry which is preliminary data.</text>
</comment>
<dbReference type="PANTHER" id="PTHR44688">
    <property type="entry name" value="DNA-BINDING TRANSCRIPTIONAL ACTIVATOR DEVR_DOSR"/>
    <property type="match status" value="1"/>
</dbReference>
<keyword evidence="2" id="KW-0238">DNA-binding</keyword>
<dbReference type="PANTHER" id="PTHR44688:SF16">
    <property type="entry name" value="DNA-BINDING TRANSCRIPTIONAL ACTIVATOR DEVR_DOSR"/>
    <property type="match status" value="1"/>
</dbReference>
<dbReference type="PRINTS" id="PR00038">
    <property type="entry name" value="HTHLUXR"/>
</dbReference>
<evidence type="ECO:0000256" key="1">
    <source>
        <dbReference type="ARBA" id="ARBA00023015"/>
    </source>
</evidence>
<dbReference type="EMBL" id="WUMU01000007">
    <property type="protein sequence ID" value="MXN18120.1"/>
    <property type="molecule type" value="Genomic_DNA"/>
</dbReference>
<dbReference type="GO" id="GO:0006355">
    <property type="term" value="P:regulation of DNA-templated transcription"/>
    <property type="evidence" value="ECO:0007669"/>
    <property type="project" value="InterPro"/>
</dbReference>
<sequence>MPGRLDHHLIYDAILDEDAFQALPEHLARLANARSCWMLWQDAEEAFVVSSHHGHWSPLEIAAYAEAGAPTDPLIAASRRPGVINRFDSASNVLGQDAFLRSEFYNEQIRRSGSGTYWIAGASFDTPYGIGTVGLHREKTSGDFSSEEITRLAALNDDIRRMLAIRSELLAARMPASLDFPLRAALRLNAEGQVLGHDAAADMLVREHPLLRLTSAGLEVAGTLGTLFHDRLLRAADPRMPRPDILRLPSPSDELPDLQLNFVPDIHAPGEVLLIVAQKERPRALLPTPLDQPAPPRLTAREHEILLLLTSGERRDRIAHRLGISVPTVDLHLSKMRRKLGTRTLPEMVAEAVRWGLI</sequence>
<organism evidence="5 6">
    <name type="scientific">Pseudooceanicola albus</name>
    <dbReference type="NCBI Taxonomy" id="2692189"/>
    <lineage>
        <taxon>Bacteria</taxon>
        <taxon>Pseudomonadati</taxon>
        <taxon>Pseudomonadota</taxon>
        <taxon>Alphaproteobacteria</taxon>
        <taxon>Rhodobacterales</taxon>
        <taxon>Paracoccaceae</taxon>
        <taxon>Pseudooceanicola</taxon>
    </lineage>
</organism>
<dbReference type="RefSeq" id="WP_160894120.1">
    <property type="nucleotide sequence ID" value="NZ_WUMU01000007.1"/>
</dbReference>
<keyword evidence="6" id="KW-1185">Reference proteome</keyword>
<proteinExistence type="predicted"/>
<evidence type="ECO:0000256" key="2">
    <source>
        <dbReference type="ARBA" id="ARBA00023125"/>
    </source>
</evidence>
<dbReference type="InterPro" id="IPR036388">
    <property type="entry name" value="WH-like_DNA-bd_sf"/>
</dbReference>
<protein>
    <recommendedName>
        <fullName evidence="4">HTH luxR-type domain-containing protein</fullName>
    </recommendedName>
</protein>
<dbReference type="CDD" id="cd06170">
    <property type="entry name" value="LuxR_C_like"/>
    <property type="match status" value="1"/>
</dbReference>
<accession>A0A6L7G426</accession>
<evidence type="ECO:0000256" key="3">
    <source>
        <dbReference type="ARBA" id="ARBA00023163"/>
    </source>
</evidence>
<name>A0A6L7G426_9RHOB</name>
<dbReference type="Gene3D" id="1.10.10.10">
    <property type="entry name" value="Winged helix-like DNA-binding domain superfamily/Winged helix DNA-binding domain"/>
    <property type="match status" value="1"/>
</dbReference>
<dbReference type="GO" id="GO:0003677">
    <property type="term" value="F:DNA binding"/>
    <property type="evidence" value="ECO:0007669"/>
    <property type="project" value="UniProtKB-KW"/>
</dbReference>
<gene>
    <name evidence="5" type="ORF">GR170_09760</name>
</gene>
<evidence type="ECO:0000313" key="6">
    <source>
        <dbReference type="Proteomes" id="UP000477911"/>
    </source>
</evidence>
<dbReference type="SUPFAM" id="SSF46894">
    <property type="entry name" value="C-terminal effector domain of the bipartite response regulators"/>
    <property type="match status" value="1"/>
</dbReference>
<dbReference type="AlphaFoldDB" id="A0A6L7G426"/>
<evidence type="ECO:0000259" key="4">
    <source>
        <dbReference type="PROSITE" id="PS50043"/>
    </source>
</evidence>
<feature type="domain" description="HTH luxR-type" evidence="4">
    <location>
        <begin position="291"/>
        <end position="356"/>
    </location>
</feature>